<keyword evidence="3" id="KW-1185">Reference proteome</keyword>
<evidence type="ECO:0000313" key="3">
    <source>
        <dbReference type="Proteomes" id="UP000887222"/>
    </source>
</evidence>
<evidence type="ECO:0000313" key="2">
    <source>
        <dbReference type="EMBL" id="GIZ51701.1"/>
    </source>
</evidence>
<dbReference type="EMBL" id="BPMK01000006">
    <property type="protein sequence ID" value="GIZ51701.1"/>
    <property type="molecule type" value="Genomic_DNA"/>
</dbReference>
<name>A0ABQ4Q3V5_9BURK</name>
<gene>
    <name evidence="2" type="ORF">NCCP691_17150</name>
</gene>
<feature type="region of interest" description="Disordered" evidence="1">
    <location>
        <begin position="41"/>
        <end position="64"/>
    </location>
</feature>
<proteinExistence type="predicted"/>
<dbReference type="Proteomes" id="UP000887222">
    <property type="component" value="Unassembled WGS sequence"/>
</dbReference>
<organism evidence="2 3">
    <name type="scientific">Noviherbaspirillum aridicola</name>
    <dbReference type="NCBI Taxonomy" id="2849687"/>
    <lineage>
        <taxon>Bacteria</taxon>
        <taxon>Pseudomonadati</taxon>
        <taxon>Pseudomonadota</taxon>
        <taxon>Betaproteobacteria</taxon>
        <taxon>Burkholderiales</taxon>
        <taxon>Oxalobacteraceae</taxon>
        <taxon>Noviherbaspirillum</taxon>
    </lineage>
</organism>
<sequence length="64" mass="6934">MKMRERKVALQARQMLGLRIAQLLAELDEAADLLIEALESGDLPQDNDGDAGDGQAPSTRQGEI</sequence>
<comment type="caution">
    <text evidence="2">The sequence shown here is derived from an EMBL/GenBank/DDBJ whole genome shotgun (WGS) entry which is preliminary data.</text>
</comment>
<reference evidence="2 3" key="1">
    <citation type="journal article" date="2022" name="Int. J. Syst. Evol. Microbiol.">
        <title>Noviherbaspirillum aridicola sp. nov., isolated from an arid soil in Pakistan.</title>
        <authorList>
            <person name="Khan I.U."/>
            <person name="Saqib M."/>
            <person name="Amin A."/>
            <person name="Hussain F."/>
            <person name="Li L."/>
            <person name="Liu Y.H."/>
            <person name="Fang B.Z."/>
            <person name="Ahmed I."/>
            <person name="Li W.J."/>
        </authorList>
    </citation>
    <scope>NUCLEOTIDE SEQUENCE [LARGE SCALE GENOMIC DNA]</scope>
    <source>
        <strain evidence="2 3">NCCP-691</strain>
    </source>
</reference>
<accession>A0ABQ4Q3V5</accession>
<protein>
    <submittedName>
        <fullName evidence="2">Uncharacterized protein</fullName>
    </submittedName>
</protein>
<evidence type="ECO:0000256" key="1">
    <source>
        <dbReference type="SAM" id="MobiDB-lite"/>
    </source>
</evidence>
<dbReference type="RefSeq" id="WP_220807854.1">
    <property type="nucleotide sequence ID" value="NZ_BPMK01000006.1"/>
</dbReference>